<dbReference type="InterPro" id="IPR029162">
    <property type="entry name" value="InaF-motif"/>
</dbReference>
<dbReference type="AlphaFoldDB" id="A0ABD1J7W8"/>
<feature type="compositionally biased region" description="Basic and acidic residues" evidence="1">
    <location>
        <begin position="16"/>
        <end position="39"/>
    </location>
</feature>
<feature type="transmembrane region" description="Helical" evidence="2">
    <location>
        <begin position="50"/>
        <end position="76"/>
    </location>
</feature>
<feature type="compositionally biased region" description="Polar residues" evidence="1">
    <location>
        <begin position="115"/>
        <end position="139"/>
    </location>
</feature>
<protein>
    <recommendedName>
        <fullName evidence="5">Transmembrane protein INAFM2</fullName>
    </recommendedName>
</protein>
<organism evidence="3 4">
    <name type="scientific">Coilia grayii</name>
    <name type="common">Gray's grenadier anchovy</name>
    <dbReference type="NCBI Taxonomy" id="363190"/>
    <lineage>
        <taxon>Eukaryota</taxon>
        <taxon>Metazoa</taxon>
        <taxon>Chordata</taxon>
        <taxon>Craniata</taxon>
        <taxon>Vertebrata</taxon>
        <taxon>Euteleostomi</taxon>
        <taxon>Actinopterygii</taxon>
        <taxon>Neopterygii</taxon>
        <taxon>Teleostei</taxon>
        <taxon>Clupei</taxon>
        <taxon>Clupeiformes</taxon>
        <taxon>Clupeoidei</taxon>
        <taxon>Engraulidae</taxon>
        <taxon>Coilinae</taxon>
        <taxon>Coilia</taxon>
    </lineage>
</organism>
<dbReference type="EMBL" id="JBHFQA010000019">
    <property type="protein sequence ID" value="KAL2082038.1"/>
    <property type="molecule type" value="Genomic_DNA"/>
</dbReference>
<dbReference type="PANTHER" id="PTHR34929">
    <property type="entry name" value="ZGC:153157"/>
    <property type="match status" value="1"/>
</dbReference>
<dbReference type="PANTHER" id="PTHR34929:SF1">
    <property type="entry name" value="INAF MOTIF CONTAINING 2"/>
    <property type="match status" value="1"/>
</dbReference>
<feature type="region of interest" description="Disordered" evidence="1">
    <location>
        <begin position="318"/>
        <end position="340"/>
    </location>
</feature>
<sequence>MLKTGDAKRNARNRGQMRDRDFMPNMERGKPATYTGDKKAKMAAKTNKKWVRLATVFAYVVSVSLAAIILAIYYSLIWKPTSGSAPLSGGVDAPVAAAATTEIVTPGTNIISISQENQSQPESTSQGYLWTSHGRTGATSEAPPHREAGYRGPTNIPEDTVLEKHNDSEAEVRYSTTNRTPSITQSLDAENYEWTSENAVSKRPETHVRYNTPHENVNVNTDTTTGIEDSLVDGSGMTFQEKRSFLEFAVSNLPQLEDTTSPLGSQGPVVSASSQTTIKYIGEHLLFTDTQNDQEFVEGSAFISQDLRAIEDLSSATNAAENGQTTTRSVSLGSSVASDE</sequence>
<reference evidence="3 4" key="1">
    <citation type="submission" date="2024-09" db="EMBL/GenBank/DDBJ databases">
        <title>A chromosome-level genome assembly of Gray's grenadier anchovy, Coilia grayii.</title>
        <authorList>
            <person name="Fu Z."/>
        </authorList>
    </citation>
    <scope>NUCLEOTIDE SEQUENCE [LARGE SCALE GENOMIC DNA]</scope>
    <source>
        <strain evidence="3">G4</strain>
        <tissue evidence="3">Muscle</tissue>
    </source>
</reference>
<keyword evidence="2" id="KW-0472">Membrane</keyword>
<name>A0ABD1J7W8_9TELE</name>
<dbReference type="Pfam" id="PF15018">
    <property type="entry name" value="InaF-motif"/>
    <property type="match status" value="1"/>
</dbReference>
<evidence type="ECO:0000313" key="4">
    <source>
        <dbReference type="Proteomes" id="UP001591681"/>
    </source>
</evidence>
<proteinExistence type="predicted"/>
<dbReference type="Proteomes" id="UP001591681">
    <property type="component" value="Unassembled WGS sequence"/>
</dbReference>
<feature type="region of interest" description="Disordered" evidence="1">
    <location>
        <begin position="1"/>
        <end position="39"/>
    </location>
</feature>
<comment type="caution">
    <text evidence="3">The sequence shown here is derived from an EMBL/GenBank/DDBJ whole genome shotgun (WGS) entry which is preliminary data.</text>
</comment>
<feature type="region of interest" description="Disordered" evidence="1">
    <location>
        <begin position="115"/>
        <end position="160"/>
    </location>
</feature>
<evidence type="ECO:0008006" key="5">
    <source>
        <dbReference type="Google" id="ProtNLM"/>
    </source>
</evidence>
<evidence type="ECO:0000256" key="1">
    <source>
        <dbReference type="SAM" id="MobiDB-lite"/>
    </source>
</evidence>
<keyword evidence="2" id="KW-1133">Transmembrane helix</keyword>
<accession>A0ABD1J7W8</accession>
<evidence type="ECO:0000256" key="2">
    <source>
        <dbReference type="SAM" id="Phobius"/>
    </source>
</evidence>
<evidence type="ECO:0000313" key="3">
    <source>
        <dbReference type="EMBL" id="KAL2082038.1"/>
    </source>
</evidence>
<keyword evidence="2" id="KW-0812">Transmembrane</keyword>
<keyword evidence="4" id="KW-1185">Reference proteome</keyword>
<gene>
    <name evidence="3" type="ORF">ACEWY4_021856</name>
</gene>